<feature type="compositionally biased region" description="Low complexity" evidence="1">
    <location>
        <begin position="38"/>
        <end position="57"/>
    </location>
</feature>
<gene>
    <name evidence="2" type="ORF">BTM25_07530</name>
</gene>
<comment type="caution">
    <text evidence="2">The sequence shown here is derived from an EMBL/GenBank/DDBJ whole genome shotgun (WGS) entry which is preliminary data.</text>
</comment>
<evidence type="ECO:0000313" key="2">
    <source>
        <dbReference type="EMBL" id="POM26356.1"/>
    </source>
</evidence>
<evidence type="ECO:0000256" key="1">
    <source>
        <dbReference type="SAM" id="MobiDB-lite"/>
    </source>
</evidence>
<proteinExistence type="predicted"/>
<dbReference type="AlphaFoldDB" id="A0A2P4UMT0"/>
<accession>A0A2P4UMT0</accession>
<sequence length="188" mass="19624">MIMNERKSTKRYALAGLTGALLITLAGCDSSTKDKDPAASAAAAPTTSAPKPAPKKPMTAADVLKALEAAGLPIKTTVVYTAKTDPNEMLGKEGKYTSKATCADERVNLSKVRDRSKGNVDLGCDVEVFATNAGAQARSAYIKASIAAVGILTKEYHLIKGGVLLRISGILTKKQAAAYKTPLMSLPV</sequence>
<keyword evidence="3" id="KW-1185">Reference proteome</keyword>
<dbReference type="EMBL" id="MTBP01000001">
    <property type="protein sequence ID" value="POM26356.1"/>
    <property type="molecule type" value="Genomic_DNA"/>
</dbReference>
<dbReference type="Proteomes" id="UP000242367">
    <property type="component" value="Unassembled WGS sequence"/>
</dbReference>
<feature type="region of interest" description="Disordered" evidence="1">
    <location>
        <begin position="34"/>
        <end position="57"/>
    </location>
</feature>
<evidence type="ECO:0008006" key="4">
    <source>
        <dbReference type="Google" id="ProtNLM"/>
    </source>
</evidence>
<organism evidence="2 3">
    <name type="scientific">Actinomadura rubteroloni</name>
    <dbReference type="NCBI Taxonomy" id="1926885"/>
    <lineage>
        <taxon>Bacteria</taxon>
        <taxon>Bacillati</taxon>
        <taxon>Actinomycetota</taxon>
        <taxon>Actinomycetes</taxon>
        <taxon>Streptosporangiales</taxon>
        <taxon>Thermomonosporaceae</taxon>
        <taxon>Actinomadura</taxon>
    </lineage>
</organism>
<dbReference type="PROSITE" id="PS51257">
    <property type="entry name" value="PROKAR_LIPOPROTEIN"/>
    <property type="match status" value="1"/>
</dbReference>
<reference evidence="2 3" key="1">
    <citation type="journal article" date="2017" name="Chemistry">
        <title>Isolation, Biosynthesis and Chemical Modifications of Rubterolones A-F: Rare Tropolone Alkaloids from Actinomadura sp. 5-2.</title>
        <authorList>
            <person name="Guo H."/>
            <person name="Benndorf R."/>
            <person name="Leichnitz D."/>
            <person name="Klassen J.L."/>
            <person name="Vollmers J."/>
            <person name="Gorls H."/>
            <person name="Steinacker M."/>
            <person name="Weigel C."/>
            <person name="Dahse H.M."/>
            <person name="Kaster A.K."/>
            <person name="de Beer Z.W."/>
            <person name="Poulsen M."/>
            <person name="Beemelmanns C."/>
        </authorList>
    </citation>
    <scope>NUCLEOTIDE SEQUENCE [LARGE SCALE GENOMIC DNA]</scope>
    <source>
        <strain evidence="2 3">5-2</strain>
    </source>
</reference>
<dbReference type="RefSeq" id="WP_103561338.1">
    <property type="nucleotide sequence ID" value="NZ_MTBP01000001.1"/>
</dbReference>
<protein>
    <recommendedName>
        <fullName evidence="4">Lipoprotein</fullName>
    </recommendedName>
</protein>
<evidence type="ECO:0000313" key="3">
    <source>
        <dbReference type="Proteomes" id="UP000242367"/>
    </source>
</evidence>
<name>A0A2P4UMT0_9ACTN</name>